<organism evidence="6 7">
    <name type="scientific">Desulfoluna limicola</name>
    <dbReference type="NCBI Taxonomy" id="2810562"/>
    <lineage>
        <taxon>Bacteria</taxon>
        <taxon>Pseudomonadati</taxon>
        <taxon>Thermodesulfobacteriota</taxon>
        <taxon>Desulfobacteria</taxon>
        <taxon>Desulfobacterales</taxon>
        <taxon>Desulfolunaceae</taxon>
        <taxon>Desulfoluna</taxon>
    </lineage>
</organism>
<dbReference type="InterPro" id="IPR003593">
    <property type="entry name" value="AAA+_ATPase"/>
</dbReference>
<dbReference type="Pfam" id="PF00005">
    <property type="entry name" value="ABC_tran"/>
    <property type="match status" value="1"/>
</dbReference>
<dbReference type="Proteomes" id="UP001320148">
    <property type="component" value="Chromosome"/>
</dbReference>
<gene>
    <name evidence="6" type="ORF">DSLASN_26450</name>
</gene>
<evidence type="ECO:0000313" key="6">
    <source>
        <dbReference type="EMBL" id="BCS97013.1"/>
    </source>
</evidence>
<evidence type="ECO:0000313" key="7">
    <source>
        <dbReference type="Proteomes" id="UP001320148"/>
    </source>
</evidence>
<keyword evidence="2" id="KW-0813">Transport</keyword>
<dbReference type="InterPro" id="IPR017871">
    <property type="entry name" value="ABC_transporter-like_CS"/>
</dbReference>
<dbReference type="InterPro" id="IPR003439">
    <property type="entry name" value="ABC_transporter-like_ATP-bd"/>
</dbReference>
<dbReference type="InterPro" id="IPR050319">
    <property type="entry name" value="ABC_transp_ATP-bind"/>
</dbReference>
<evidence type="ECO:0000256" key="2">
    <source>
        <dbReference type="ARBA" id="ARBA00022448"/>
    </source>
</evidence>
<dbReference type="Gene3D" id="3.40.50.300">
    <property type="entry name" value="P-loop containing nucleotide triphosphate hydrolases"/>
    <property type="match status" value="1"/>
</dbReference>
<keyword evidence="3" id="KW-0547">Nucleotide-binding</keyword>
<protein>
    <submittedName>
        <fullName evidence="6">Peptide ABC transporter</fullName>
    </submittedName>
</protein>
<dbReference type="PANTHER" id="PTHR43776">
    <property type="entry name" value="TRANSPORT ATP-BINDING PROTEIN"/>
    <property type="match status" value="1"/>
</dbReference>
<reference evidence="6 7" key="1">
    <citation type="submission" date="2021-02" db="EMBL/GenBank/DDBJ databases">
        <title>Complete genome of Desulfoluna sp. strain ASN36.</title>
        <authorList>
            <person name="Takahashi A."/>
            <person name="Kojima H."/>
            <person name="Fukui M."/>
        </authorList>
    </citation>
    <scope>NUCLEOTIDE SEQUENCE [LARGE SCALE GENOMIC DNA]</scope>
    <source>
        <strain evidence="6 7">ASN36</strain>
    </source>
</reference>
<dbReference type="InterPro" id="IPR027417">
    <property type="entry name" value="P-loop_NTPase"/>
</dbReference>
<evidence type="ECO:0000259" key="5">
    <source>
        <dbReference type="PROSITE" id="PS50893"/>
    </source>
</evidence>
<comment type="similarity">
    <text evidence="1">Belongs to the ABC transporter superfamily.</text>
</comment>
<dbReference type="SUPFAM" id="SSF52540">
    <property type="entry name" value="P-loop containing nucleoside triphosphate hydrolases"/>
    <property type="match status" value="1"/>
</dbReference>
<evidence type="ECO:0000256" key="4">
    <source>
        <dbReference type="ARBA" id="ARBA00022840"/>
    </source>
</evidence>
<dbReference type="RefSeq" id="WP_236888445.1">
    <property type="nucleotide sequence ID" value="NZ_AP024488.1"/>
</dbReference>
<dbReference type="PROSITE" id="PS50893">
    <property type="entry name" value="ABC_TRANSPORTER_2"/>
    <property type="match status" value="1"/>
</dbReference>
<evidence type="ECO:0000256" key="1">
    <source>
        <dbReference type="ARBA" id="ARBA00005417"/>
    </source>
</evidence>
<sequence>MLDAWNIHYRYPKSERESVSGVSLHVRHGETVGIFGPSGCGKSTFARLLAGFLVPDSGRVTLGGDPLPQKGRLSVQLLFQHPELTVNPRWRAGKILAEGGDPLPEILDALGILPSWHRRYPHELSGGEIQRLAIARALHPGTQFLIADEMSAMIDAITQAALWHAVKNHQERHQMGLVVISHDLGLLSKLCDRIIDFPEGVALACCDEGADYGGRREGCESVPSVARVAKPL</sequence>
<keyword evidence="7" id="KW-1185">Reference proteome</keyword>
<name>A0ABM7PIE5_9BACT</name>
<keyword evidence="4" id="KW-0067">ATP-binding</keyword>
<dbReference type="EMBL" id="AP024488">
    <property type="protein sequence ID" value="BCS97013.1"/>
    <property type="molecule type" value="Genomic_DNA"/>
</dbReference>
<dbReference type="PANTHER" id="PTHR43776:SF7">
    <property type="entry name" value="D,D-DIPEPTIDE TRANSPORT ATP-BINDING PROTEIN DDPF-RELATED"/>
    <property type="match status" value="1"/>
</dbReference>
<dbReference type="PROSITE" id="PS00211">
    <property type="entry name" value="ABC_TRANSPORTER_1"/>
    <property type="match status" value="1"/>
</dbReference>
<accession>A0ABM7PIE5</accession>
<dbReference type="SMART" id="SM00382">
    <property type="entry name" value="AAA"/>
    <property type="match status" value="1"/>
</dbReference>
<feature type="domain" description="ABC transporter" evidence="5">
    <location>
        <begin position="2"/>
        <end position="224"/>
    </location>
</feature>
<evidence type="ECO:0000256" key="3">
    <source>
        <dbReference type="ARBA" id="ARBA00022741"/>
    </source>
</evidence>
<proteinExistence type="inferred from homology"/>